<dbReference type="GO" id="GO:0000324">
    <property type="term" value="C:fungal-type vacuole"/>
    <property type="evidence" value="ECO:0007669"/>
    <property type="project" value="TreeGrafter"/>
</dbReference>
<evidence type="ECO:0000313" key="3">
    <source>
        <dbReference type="EMBL" id="PLB36424.1"/>
    </source>
</evidence>
<organism evidence="3 4">
    <name type="scientific">Aspergillus candidus</name>
    <dbReference type="NCBI Taxonomy" id="41067"/>
    <lineage>
        <taxon>Eukaryota</taxon>
        <taxon>Fungi</taxon>
        <taxon>Dikarya</taxon>
        <taxon>Ascomycota</taxon>
        <taxon>Pezizomycotina</taxon>
        <taxon>Eurotiomycetes</taxon>
        <taxon>Eurotiomycetidae</taxon>
        <taxon>Eurotiales</taxon>
        <taxon>Aspergillaceae</taxon>
        <taxon>Aspergillus</taxon>
        <taxon>Aspergillus subgen. Circumdati</taxon>
    </lineage>
</organism>
<feature type="region of interest" description="Disordered" evidence="1">
    <location>
        <begin position="1"/>
        <end position="114"/>
    </location>
</feature>
<feature type="transmembrane region" description="Helical" evidence="2">
    <location>
        <begin position="310"/>
        <end position="329"/>
    </location>
</feature>
<dbReference type="GeneID" id="36520421"/>
<keyword evidence="2" id="KW-0812">Transmembrane</keyword>
<gene>
    <name evidence="3" type="ORF">BDW47DRAFT_108551</name>
</gene>
<name>A0A2I2F730_ASPCN</name>
<accession>A0A2I2F730</accession>
<keyword evidence="2" id="KW-0472">Membrane</keyword>
<feature type="compositionally biased region" description="Polar residues" evidence="1">
    <location>
        <begin position="39"/>
        <end position="66"/>
    </location>
</feature>
<dbReference type="GO" id="GO:0071944">
    <property type="term" value="C:cell periphery"/>
    <property type="evidence" value="ECO:0007669"/>
    <property type="project" value="TreeGrafter"/>
</dbReference>
<evidence type="ECO:0008006" key="5">
    <source>
        <dbReference type="Google" id="ProtNLM"/>
    </source>
</evidence>
<dbReference type="PANTHER" id="PTHR36819">
    <property type="entry name" value="REGULATOR OF PHOSPHOLIPASE D SRF1"/>
    <property type="match status" value="1"/>
</dbReference>
<feature type="transmembrane region" description="Helical" evidence="2">
    <location>
        <begin position="237"/>
        <end position="257"/>
    </location>
</feature>
<feature type="compositionally biased region" description="Polar residues" evidence="1">
    <location>
        <begin position="130"/>
        <end position="143"/>
    </location>
</feature>
<feature type="compositionally biased region" description="Basic and acidic residues" evidence="1">
    <location>
        <begin position="150"/>
        <end position="160"/>
    </location>
</feature>
<dbReference type="EMBL" id="KZ559151">
    <property type="protein sequence ID" value="PLB36424.1"/>
    <property type="molecule type" value="Genomic_DNA"/>
</dbReference>
<sequence>MAQNGQNSRAQPLESEVISDKQQLEFPPIPEWTPEHSEQSLGGPTSDTRSSDALRNSTTEQSSNVPRLSEDAATYMTRDHSTGAKRLRSVPAWVQSVDHPEEGDGEELAESSVTDRLLPAEPHEAVVAQHNHSPSATRTSNLHHQGGSVDEGRGQPPRRETRWISFSRTIAYPREPGVEEKAVPPEWLDENYNDYSQPWRGQLPSDETEDPLKMKRRRKIWFKRFHSTLLKSPIVPLIFRLTVWCFSLTALALGGSIHQLSGEYQHPRGPSALMAIIVDAVALVYLIYITWDEYTAKPLGLRPPSAKARLILLDIFFIVFDSANLSLAFESLSTAKGACTNTEVNRELAPKNDAICDRQIALASVLLVALIAWLTTFSISVLRLVERVAK</sequence>
<keyword evidence="2" id="KW-1133">Transmembrane helix</keyword>
<dbReference type="OrthoDB" id="2589563at2759"/>
<feature type="region of interest" description="Disordered" evidence="1">
    <location>
        <begin position="128"/>
        <end position="160"/>
    </location>
</feature>
<feature type="transmembrane region" description="Helical" evidence="2">
    <location>
        <begin position="360"/>
        <end position="385"/>
    </location>
</feature>
<evidence type="ECO:0000256" key="1">
    <source>
        <dbReference type="SAM" id="MobiDB-lite"/>
    </source>
</evidence>
<feature type="transmembrane region" description="Helical" evidence="2">
    <location>
        <begin position="269"/>
        <end position="289"/>
    </location>
</feature>
<dbReference type="InterPro" id="IPR037737">
    <property type="entry name" value="Srf1"/>
</dbReference>
<proteinExistence type="predicted"/>
<reference evidence="3 4" key="1">
    <citation type="submission" date="2017-12" db="EMBL/GenBank/DDBJ databases">
        <authorList>
            <consortium name="DOE Joint Genome Institute"/>
            <person name="Haridas S."/>
            <person name="Kjaerbolling I."/>
            <person name="Vesth T.C."/>
            <person name="Frisvad J.C."/>
            <person name="Nybo J.L."/>
            <person name="Theobald S."/>
            <person name="Kuo A."/>
            <person name="Bowyer P."/>
            <person name="Matsuda Y."/>
            <person name="Mondo S."/>
            <person name="Lyhne E.K."/>
            <person name="Kogle M.E."/>
            <person name="Clum A."/>
            <person name="Lipzen A."/>
            <person name="Salamov A."/>
            <person name="Ngan C.Y."/>
            <person name="Daum C."/>
            <person name="Chiniquy J."/>
            <person name="Barry K."/>
            <person name="LaButti K."/>
            <person name="Simmons B.A."/>
            <person name="Magnuson J.K."/>
            <person name="Mortensen U.H."/>
            <person name="Larsen T.O."/>
            <person name="Grigoriev I.V."/>
            <person name="Baker S.E."/>
            <person name="Andersen M.R."/>
            <person name="Nordberg H.P."/>
            <person name="Cantor M.N."/>
            <person name="Hua S.X."/>
        </authorList>
    </citation>
    <scope>NUCLEOTIDE SEQUENCE [LARGE SCALE GENOMIC DNA]</scope>
    <source>
        <strain evidence="3 4">CBS 102.13</strain>
    </source>
</reference>
<dbReference type="AlphaFoldDB" id="A0A2I2F730"/>
<dbReference type="Proteomes" id="UP000234585">
    <property type="component" value="Unassembled WGS sequence"/>
</dbReference>
<dbReference type="RefSeq" id="XP_024670436.1">
    <property type="nucleotide sequence ID" value="XM_024813261.1"/>
</dbReference>
<protein>
    <recommendedName>
        <fullName evidence="5">Regulator of phospholipase D SRF1</fullName>
    </recommendedName>
</protein>
<keyword evidence="4" id="KW-1185">Reference proteome</keyword>
<evidence type="ECO:0000256" key="2">
    <source>
        <dbReference type="SAM" id="Phobius"/>
    </source>
</evidence>
<feature type="compositionally biased region" description="Polar residues" evidence="1">
    <location>
        <begin position="1"/>
        <end position="10"/>
    </location>
</feature>
<dbReference type="PANTHER" id="PTHR36819:SF1">
    <property type="entry name" value="REGULATOR OF PHOSPHOLIPASE D SRF1"/>
    <property type="match status" value="1"/>
</dbReference>
<evidence type="ECO:0000313" key="4">
    <source>
        <dbReference type="Proteomes" id="UP000234585"/>
    </source>
</evidence>